<proteinExistence type="predicted"/>
<dbReference type="Proteomes" id="UP000287651">
    <property type="component" value="Unassembled WGS sequence"/>
</dbReference>
<protein>
    <submittedName>
        <fullName evidence="1">Uncharacterized protein</fullName>
    </submittedName>
</protein>
<dbReference type="AlphaFoldDB" id="A0A426X5P0"/>
<organism evidence="1 2">
    <name type="scientific">Ensete ventricosum</name>
    <name type="common">Abyssinian banana</name>
    <name type="synonym">Musa ensete</name>
    <dbReference type="NCBI Taxonomy" id="4639"/>
    <lineage>
        <taxon>Eukaryota</taxon>
        <taxon>Viridiplantae</taxon>
        <taxon>Streptophyta</taxon>
        <taxon>Embryophyta</taxon>
        <taxon>Tracheophyta</taxon>
        <taxon>Spermatophyta</taxon>
        <taxon>Magnoliopsida</taxon>
        <taxon>Liliopsida</taxon>
        <taxon>Zingiberales</taxon>
        <taxon>Musaceae</taxon>
        <taxon>Ensete</taxon>
    </lineage>
</organism>
<accession>A0A426X5P0</accession>
<sequence>LLGCLFFMDHELFDANMAHKTFYHFFISLLSVILERMISQLHVQSCCKYLSQGNLRDANNFMDELKKQLEQKQLEIPHSDLIQVIGYLLRT</sequence>
<gene>
    <name evidence="1" type="ORF">B296_00052892</name>
</gene>
<name>A0A426X5P0_ENSVE</name>
<feature type="non-terminal residue" evidence="1">
    <location>
        <position position="1"/>
    </location>
</feature>
<evidence type="ECO:0000313" key="2">
    <source>
        <dbReference type="Proteomes" id="UP000287651"/>
    </source>
</evidence>
<dbReference type="EMBL" id="AMZH03026054">
    <property type="protein sequence ID" value="RRT34802.1"/>
    <property type="molecule type" value="Genomic_DNA"/>
</dbReference>
<comment type="caution">
    <text evidence="1">The sequence shown here is derived from an EMBL/GenBank/DDBJ whole genome shotgun (WGS) entry which is preliminary data.</text>
</comment>
<evidence type="ECO:0000313" key="1">
    <source>
        <dbReference type="EMBL" id="RRT34802.1"/>
    </source>
</evidence>
<reference evidence="1 2" key="1">
    <citation type="journal article" date="2014" name="Agronomy (Basel)">
        <title>A Draft Genome Sequence for Ensete ventricosum, the Drought-Tolerant Tree Against Hunger.</title>
        <authorList>
            <person name="Harrison J."/>
            <person name="Moore K.A."/>
            <person name="Paszkiewicz K."/>
            <person name="Jones T."/>
            <person name="Grant M."/>
            <person name="Ambacheew D."/>
            <person name="Muzemil S."/>
            <person name="Studholme D.J."/>
        </authorList>
    </citation>
    <scope>NUCLEOTIDE SEQUENCE [LARGE SCALE GENOMIC DNA]</scope>
</reference>